<keyword evidence="1" id="KW-0732">Signal</keyword>
<organism evidence="2 3">
    <name type="scientific">Spirosoma arboris</name>
    <dbReference type="NCBI Taxonomy" id="2682092"/>
    <lineage>
        <taxon>Bacteria</taxon>
        <taxon>Pseudomonadati</taxon>
        <taxon>Bacteroidota</taxon>
        <taxon>Cytophagia</taxon>
        <taxon>Cytophagales</taxon>
        <taxon>Cytophagaceae</taxon>
        <taxon>Spirosoma</taxon>
    </lineage>
</organism>
<proteinExistence type="predicted"/>
<dbReference type="Proteomes" id="UP000436006">
    <property type="component" value="Unassembled WGS sequence"/>
</dbReference>
<feature type="signal peptide" evidence="1">
    <location>
        <begin position="1"/>
        <end position="20"/>
    </location>
</feature>
<name>A0A7K1S844_9BACT</name>
<dbReference type="PROSITE" id="PS51257">
    <property type="entry name" value="PROKAR_LIPOPROTEIN"/>
    <property type="match status" value="1"/>
</dbReference>
<comment type="caution">
    <text evidence="2">The sequence shown here is derived from an EMBL/GenBank/DDBJ whole genome shotgun (WGS) entry which is preliminary data.</text>
</comment>
<gene>
    <name evidence="2" type="ORF">GO755_07890</name>
</gene>
<evidence type="ECO:0000256" key="1">
    <source>
        <dbReference type="SAM" id="SignalP"/>
    </source>
</evidence>
<dbReference type="EMBL" id="WPIN01000003">
    <property type="protein sequence ID" value="MVM29949.1"/>
    <property type="molecule type" value="Genomic_DNA"/>
</dbReference>
<evidence type="ECO:0008006" key="4">
    <source>
        <dbReference type="Google" id="ProtNLM"/>
    </source>
</evidence>
<accession>A0A7K1S844</accession>
<keyword evidence="3" id="KW-1185">Reference proteome</keyword>
<feature type="chain" id="PRO_5029622438" description="Type 1 periplasmic binding fold superfamily protein" evidence="1">
    <location>
        <begin position="21"/>
        <end position="185"/>
    </location>
</feature>
<evidence type="ECO:0000313" key="3">
    <source>
        <dbReference type="Proteomes" id="UP000436006"/>
    </source>
</evidence>
<dbReference type="RefSeq" id="WP_157584212.1">
    <property type="nucleotide sequence ID" value="NZ_WPIN01000003.1"/>
</dbReference>
<sequence length="185" mass="19635">MKYFKNQLIWLAGVALLAGACNKDEQNVAPTDDNEAITTATLTLTNKATPTESVTATIENLNTTPDFSNATLNLKANTAYTGVISLLDKTKTPVLDATTEIREKANEHLFVYTPTPSNLLTITLTDIDTNPSPGPYPIGLTTEMKTGAAGSGKLKVVLRHQPNAKNGTAAPGSSDLDTDFTVVVK</sequence>
<evidence type="ECO:0000313" key="2">
    <source>
        <dbReference type="EMBL" id="MVM29949.1"/>
    </source>
</evidence>
<reference evidence="2 3" key="1">
    <citation type="submission" date="2019-12" db="EMBL/GenBank/DDBJ databases">
        <title>Spirosoma sp. HMF4905 genome sequencing and assembly.</title>
        <authorList>
            <person name="Kang H."/>
            <person name="Cha I."/>
            <person name="Kim H."/>
            <person name="Joh K."/>
        </authorList>
    </citation>
    <scope>NUCLEOTIDE SEQUENCE [LARGE SCALE GENOMIC DNA]</scope>
    <source>
        <strain evidence="2 3">HMF4905</strain>
    </source>
</reference>
<dbReference type="AlphaFoldDB" id="A0A7K1S844"/>
<protein>
    <recommendedName>
        <fullName evidence="4">Type 1 periplasmic binding fold superfamily protein</fullName>
    </recommendedName>
</protein>